<dbReference type="InterPro" id="IPR011518">
    <property type="entry name" value="Transposase_36"/>
</dbReference>
<evidence type="ECO:0000256" key="1">
    <source>
        <dbReference type="SAM" id="MobiDB-lite"/>
    </source>
</evidence>
<feature type="region of interest" description="Disordered" evidence="1">
    <location>
        <begin position="61"/>
        <end position="95"/>
    </location>
</feature>
<comment type="caution">
    <text evidence="2">The sequence shown here is derived from an EMBL/GenBank/DDBJ whole genome shotgun (WGS) entry which is preliminary data.</text>
</comment>
<evidence type="ECO:0008006" key="4">
    <source>
        <dbReference type="Google" id="ProtNLM"/>
    </source>
</evidence>
<dbReference type="Proteomes" id="UP000622166">
    <property type="component" value="Unassembled WGS sequence"/>
</dbReference>
<feature type="compositionally biased region" description="Basic residues" evidence="1">
    <location>
        <begin position="117"/>
        <end position="131"/>
    </location>
</feature>
<reference evidence="2" key="2">
    <citation type="submission" date="2020-09" db="EMBL/GenBank/DDBJ databases">
        <authorList>
            <person name="Sun Q."/>
            <person name="Ohkuma M."/>
        </authorList>
    </citation>
    <scope>NUCLEOTIDE SEQUENCE</scope>
    <source>
        <strain evidence="2">JCM 4815</strain>
    </source>
</reference>
<accession>A0A918PDK7</accession>
<reference evidence="2" key="1">
    <citation type="journal article" date="2014" name="Int. J. Syst. Evol. Microbiol.">
        <title>Complete genome sequence of Corynebacterium casei LMG S-19264T (=DSM 44701T), isolated from a smear-ripened cheese.</title>
        <authorList>
            <consortium name="US DOE Joint Genome Institute (JGI-PGF)"/>
            <person name="Walter F."/>
            <person name="Albersmeier A."/>
            <person name="Kalinowski J."/>
            <person name="Ruckert C."/>
        </authorList>
    </citation>
    <scope>NUCLEOTIDE SEQUENCE</scope>
    <source>
        <strain evidence="2">JCM 4815</strain>
    </source>
</reference>
<feature type="region of interest" description="Disordered" evidence="1">
    <location>
        <begin position="114"/>
        <end position="134"/>
    </location>
</feature>
<dbReference type="RefSeq" id="WP_189857499.1">
    <property type="nucleotide sequence ID" value="NZ_BMVW01000002.1"/>
</dbReference>
<sequence length="215" mass="23559">MLRTIAATTSSTGLTVHAELDSGEYPTGVRISDEDIAALPITRHRFHGDWNYTFHPADHHPCPGFPRQRGRSAGGSDSLMPHDLRHPELTGMSRKQLGDLTDALVPGLEEHREQVRHAARGGPRRVARGTGRKPTLTPADQILVTILYLWKHALPELLGQLFNTTAMTISRAVKDVRPLLQAHGVTVPASTARFHTPDDIAAFLAPDETKIKPAC</sequence>
<organism evidence="2 3">
    <name type="scientific">Streptomyces poonensis</name>
    <dbReference type="NCBI Taxonomy" id="68255"/>
    <lineage>
        <taxon>Bacteria</taxon>
        <taxon>Bacillati</taxon>
        <taxon>Actinomycetota</taxon>
        <taxon>Actinomycetes</taxon>
        <taxon>Kitasatosporales</taxon>
        <taxon>Streptomycetaceae</taxon>
        <taxon>Streptomyces</taxon>
    </lineage>
</organism>
<dbReference type="EMBL" id="BMVW01000002">
    <property type="protein sequence ID" value="GGZ01920.1"/>
    <property type="molecule type" value="Genomic_DNA"/>
</dbReference>
<dbReference type="AlphaFoldDB" id="A0A918PDK7"/>
<name>A0A918PDK7_9ACTN</name>
<protein>
    <recommendedName>
        <fullName evidence="4">Transposase</fullName>
    </recommendedName>
</protein>
<gene>
    <name evidence="2" type="ORF">GCM10010365_21210</name>
</gene>
<proteinExistence type="predicted"/>
<dbReference type="Pfam" id="PF07592">
    <property type="entry name" value="DDE_Tnp_ISAZ013"/>
    <property type="match status" value="1"/>
</dbReference>
<evidence type="ECO:0000313" key="3">
    <source>
        <dbReference type="Proteomes" id="UP000622166"/>
    </source>
</evidence>
<keyword evidence="3" id="KW-1185">Reference proteome</keyword>
<evidence type="ECO:0000313" key="2">
    <source>
        <dbReference type="EMBL" id="GGZ01920.1"/>
    </source>
</evidence>